<evidence type="ECO:0000313" key="2">
    <source>
        <dbReference type="Proteomes" id="UP000264820"/>
    </source>
</evidence>
<dbReference type="STRING" id="109280.ENSHCOP00000009169"/>
<keyword evidence="2" id="KW-1185">Reference proteome</keyword>
<dbReference type="InterPro" id="IPR019375">
    <property type="entry name" value="Ribosomal_bS1m"/>
</dbReference>
<dbReference type="GeneTree" id="ENSGT00390000001057"/>
<evidence type="ECO:0000313" key="1">
    <source>
        <dbReference type="Ensembl" id="ENSHCOP00000009169.1"/>
    </source>
</evidence>
<dbReference type="Proteomes" id="UP000264820">
    <property type="component" value="Unplaced"/>
</dbReference>
<sequence>MSAVWKVVPAGRRALGRVAPVLPRSLRRCSSEDDKPKSGFAAAFVSQSELGRREASAAGASSSEREEDAAFAALFRRGPLVQMGPPGKDKTVVGRIFHVVGDDVYVDFGAKFHAVCRRPAADADKLQRGARVRLRLHDAELTGRFLGAETDVTLLEAHATLLGPLDHGPDALIRGS</sequence>
<dbReference type="Pfam" id="PF10246">
    <property type="entry name" value="MRP-S35"/>
    <property type="match status" value="1"/>
</dbReference>
<dbReference type="PANTHER" id="PTHR13447">
    <property type="entry name" value="MITOCHONDRIAL 28S RIBOSOMAL PROTEIN S28"/>
    <property type="match status" value="1"/>
</dbReference>
<accession>A0A3Q3DDD0</accession>
<proteinExistence type="predicted"/>
<dbReference type="GO" id="GO:0005763">
    <property type="term" value="C:mitochondrial small ribosomal subunit"/>
    <property type="evidence" value="ECO:0007669"/>
    <property type="project" value="TreeGrafter"/>
</dbReference>
<protein>
    <submittedName>
        <fullName evidence="1">Mitochondrial ribosomal protein S28</fullName>
    </submittedName>
</protein>
<reference evidence="1" key="2">
    <citation type="submission" date="2025-09" db="UniProtKB">
        <authorList>
            <consortium name="Ensembl"/>
        </authorList>
    </citation>
    <scope>IDENTIFICATION</scope>
</reference>
<dbReference type="OMA" id="CVCSRPT"/>
<dbReference type="AlphaFoldDB" id="A0A3Q3DDD0"/>
<reference evidence="1" key="1">
    <citation type="submission" date="2025-08" db="UniProtKB">
        <authorList>
            <consortium name="Ensembl"/>
        </authorList>
    </citation>
    <scope>IDENTIFICATION</scope>
</reference>
<dbReference type="PANTHER" id="PTHR13447:SF2">
    <property type="entry name" value="SMALL RIBOSOMAL SUBUNIT PROTEIN BS1M"/>
    <property type="match status" value="1"/>
</dbReference>
<organism evidence="1 2">
    <name type="scientific">Hippocampus comes</name>
    <name type="common">Tiger tail seahorse</name>
    <dbReference type="NCBI Taxonomy" id="109280"/>
    <lineage>
        <taxon>Eukaryota</taxon>
        <taxon>Metazoa</taxon>
        <taxon>Chordata</taxon>
        <taxon>Craniata</taxon>
        <taxon>Vertebrata</taxon>
        <taxon>Euteleostomi</taxon>
        <taxon>Actinopterygii</taxon>
        <taxon>Neopterygii</taxon>
        <taxon>Teleostei</taxon>
        <taxon>Neoteleostei</taxon>
        <taxon>Acanthomorphata</taxon>
        <taxon>Syngnathiaria</taxon>
        <taxon>Syngnathiformes</taxon>
        <taxon>Syngnathoidei</taxon>
        <taxon>Syngnathidae</taxon>
        <taxon>Hippocampus</taxon>
    </lineage>
</organism>
<name>A0A3Q3DDD0_HIPCM</name>
<dbReference type="Ensembl" id="ENSHCOT00000015224.1">
    <property type="protein sequence ID" value="ENSHCOP00000009169.1"/>
    <property type="gene ID" value="ENSHCOG00000011561.1"/>
</dbReference>